<evidence type="ECO:0000256" key="1">
    <source>
        <dbReference type="ARBA" id="ARBA00022630"/>
    </source>
</evidence>
<sequence length="287" mass="31103">MSMDVAIVGGGPAGISAAIWCQRLGLAPTIYERESCLGGQLQQISLPIVDLPGQPEISATQVLHGLIAHIERMSIPIALQSRVIGWSGNTIHLQDGRRIFADRVIYAPGLKNRTLDIPGQEWISNAGTGEILAAQRSPILIVGGGDRALEAACRLAEAGIHVILVHWRKEFSARREFQERLQPLPVDIVREAQVTGITRGQSGYHVRISTGTQQQREVDVADILVRIGMEPDIEPGFAIPVSQEMVPSYPRHDLLVVGDATVAPAYRSLVAAYASGMQAAKFLVMNE</sequence>
<comment type="caution">
    <text evidence="4">The sequence shown here is derived from an EMBL/GenBank/DDBJ whole genome shotgun (WGS) entry which is preliminary data.</text>
</comment>
<dbReference type="PRINTS" id="PR00368">
    <property type="entry name" value="FADPNR"/>
</dbReference>
<feature type="domain" description="FAD/NAD(P)-binding" evidence="3">
    <location>
        <begin position="3"/>
        <end position="235"/>
    </location>
</feature>
<dbReference type="InterPro" id="IPR036188">
    <property type="entry name" value="FAD/NAD-bd_sf"/>
</dbReference>
<keyword evidence="2" id="KW-0560">Oxidoreductase</keyword>
<dbReference type="Pfam" id="PF07992">
    <property type="entry name" value="Pyr_redox_2"/>
    <property type="match status" value="1"/>
</dbReference>
<evidence type="ECO:0000256" key="2">
    <source>
        <dbReference type="ARBA" id="ARBA00023002"/>
    </source>
</evidence>
<dbReference type="SUPFAM" id="SSF51905">
    <property type="entry name" value="FAD/NAD(P)-binding domain"/>
    <property type="match status" value="1"/>
</dbReference>
<dbReference type="InterPro" id="IPR050097">
    <property type="entry name" value="Ferredoxin-NADP_redctase_2"/>
</dbReference>
<protein>
    <recommendedName>
        <fullName evidence="3">FAD/NAD(P)-binding domain-containing protein</fullName>
    </recommendedName>
</protein>
<dbReference type="PANTHER" id="PTHR48105">
    <property type="entry name" value="THIOREDOXIN REDUCTASE 1-RELATED-RELATED"/>
    <property type="match status" value="1"/>
</dbReference>
<evidence type="ECO:0000313" key="5">
    <source>
        <dbReference type="Proteomes" id="UP000242972"/>
    </source>
</evidence>
<dbReference type="Proteomes" id="UP000242972">
    <property type="component" value="Unassembled WGS sequence"/>
</dbReference>
<dbReference type="AlphaFoldDB" id="A0A2T2WSS0"/>
<dbReference type="GO" id="GO:0016491">
    <property type="term" value="F:oxidoreductase activity"/>
    <property type="evidence" value="ECO:0007669"/>
    <property type="project" value="UniProtKB-KW"/>
</dbReference>
<keyword evidence="1" id="KW-0285">Flavoprotein</keyword>
<accession>A0A2T2WSS0</accession>
<reference evidence="4 5" key="1">
    <citation type="journal article" date="2014" name="BMC Genomics">
        <title>Comparison of environmental and isolate Sulfobacillus genomes reveals diverse carbon, sulfur, nitrogen, and hydrogen metabolisms.</title>
        <authorList>
            <person name="Justice N.B."/>
            <person name="Norman A."/>
            <person name="Brown C.T."/>
            <person name="Singh A."/>
            <person name="Thomas B.C."/>
            <person name="Banfield J.F."/>
        </authorList>
    </citation>
    <scope>NUCLEOTIDE SEQUENCE [LARGE SCALE GENOMIC DNA]</scope>
    <source>
        <strain evidence="4">AMDSBA4</strain>
    </source>
</reference>
<dbReference type="PRINTS" id="PR00469">
    <property type="entry name" value="PNDRDTASEII"/>
</dbReference>
<dbReference type="EMBL" id="PXYW01000154">
    <property type="protein sequence ID" value="PSR25286.1"/>
    <property type="molecule type" value="Genomic_DNA"/>
</dbReference>
<gene>
    <name evidence="4" type="ORF">C7B46_20700</name>
</gene>
<proteinExistence type="predicted"/>
<evidence type="ECO:0000259" key="3">
    <source>
        <dbReference type="Pfam" id="PF07992"/>
    </source>
</evidence>
<name>A0A2T2WSS0_9FIRM</name>
<dbReference type="InterPro" id="IPR023753">
    <property type="entry name" value="FAD/NAD-binding_dom"/>
</dbReference>
<dbReference type="Gene3D" id="3.50.50.60">
    <property type="entry name" value="FAD/NAD(P)-binding domain"/>
    <property type="match status" value="2"/>
</dbReference>
<evidence type="ECO:0000313" key="4">
    <source>
        <dbReference type="EMBL" id="PSR25286.1"/>
    </source>
</evidence>
<organism evidence="4 5">
    <name type="scientific">Sulfobacillus benefaciens</name>
    <dbReference type="NCBI Taxonomy" id="453960"/>
    <lineage>
        <taxon>Bacteria</taxon>
        <taxon>Bacillati</taxon>
        <taxon>Bacillota</taxon>
        <taxon>Clostridia</taxon>
        <taxon>Eubacteriales</taxon>
        <taxon>Clostridiales Family XVII. Incertae Sedis</taxon>
        <taxon>Sulfobacillus</taxon>
    </lineage>
</organism>